<dbReference type="InterPro" id="IPR006553">
    <property type="entry name" value="Leu-rich_rpt_Cys-con_subtyp"/>
</dbReference>
<feature type="region of interest" description="Disordered" evidence="1">
    <location>
        <begin position="561"/>
        <end position="627"/>
    </location>
</feature>
<sequence>MTMYKHPISSSTSLSDDDYDEDQDQKAVFYTAPHNSPPAAAPAQWSSRRLPASNTRGSPISHLPAEVLIHILKHLHSTRDILNALRVSRKWCECSVELLWHKPAFPRYDTLKKMARRLIAPNQTFTYARFIRRLNLSTVNGSVRNDILSAFASCDRLERLTLINCEHITPNTLVRLLPSFPNLVAVDLTGVKSTTNEAIVGLAMAAKRLQGINLTGCDSISDEGIMAFAKNCPMLRRVKLSGLTSLTDAPIAAIANSCPLLLELDLNNCHLITDVSIREIWTHSVYLREMRLAHCSQLTDAAFPSPPRPEGLSQSDAPNPFSSSSTECSTDLPPLVLSHPMDQLRLLDLTACSLLTDDAVEGIIFYAAKIRTLVLSKCVLLTDRAVENICRIGRFLHYLQLGHATKITDSSVRTLARTCVRLRYVDFANCVLLTDMSVFELSALPKLRRIGLVRVNNLTDEAIYSLGEHHTTLERIHLSYCDQISVMAIHFLLQKLDKLTHLSLTGIPAFRQPELQQFCRDPPKDFNPTQQSSFCVYSGKGVSMLRGFLSDLFDHITDMNEADDTEYEDDDEDDYTYNAEDTPEPFEDDIDDDDTSRRMFSESAYAASARDYRQPAHSPPSHEFVFRRDHHSRAATIPPARSTTAHVPTSVNIEGATNRLNAQILAASMVAGPTARQPPSLGIGSSHRSMADALPIIEPSNSPPPSDIPSNRSTRTNQSNGAGFFRTYQDRAPSNASPRGHGALTPDLNFAEIGHGRGTNGTVNHSMVQPNPYPGREEIFHQRPPLVEADQRVFHPAPSTHYQPREVQMAGLVASTSYTGHDRGHTHLSSVWPYREPADTAIPLSRTTGDLSEANEASPAADGRGRTSKRNFRNTLNVAESYANSFLFRRSRSRPDEGSGANPRRTSGSGNGNVARGR</sequence>
<dbReference type="Proteomes" id="UP000076154">
    <property type="component" value="Unassembled WGS sequence"/>
</dbReference>
<dbReference type="InterPro" id="IPR057207">
    <property type="entry name" value="FBXL15_LRR"/>
</dbReference>
<evidence type="ECO:0000313" key="4">
    <source>
        <dbReference type="EMBL" id="RDB22547.1"/>
    </source>
</evidence>
<feature type="region of interest" description="Disordered" evidence="1">
    <location>
        <begin position="886"/>
        <end position="918"/>
    </location>
</feature>
<reference evidence="4" key="1">
    <citation type="submission" date="2018-04" db="EMBL/GenBank/DDBJ databases">
        <title>Whole genome sequencing of Hypsizygus marmoreus.</title>
        <authorList>
            <person name="Choi I.-G."/>
            <person name="Min B."/>
            <person name="Kim J.-G."/>
            <person name="Kim S."/>
            <person name="Oh Y.-L."/>
            <person name="Kong W.-S."/>
            <person name="Park H."/>
            <person name="Jeong J."/>
            <person name="Song E.-S."/>
        </authorList>
    </citation>
    <scope>NUCLEOTIDE SEQUENCE [LARGE SCALE GENOMIC DNA]</scope>
    <source>
        <strain evidence="4">51987-8</strain>
    </source>
</reference>
<feature type="region of interest" description="Disordered" evidence="1">
    <location>
        <begin position="1"/>
        <end position="53"/>
    </location>
</feature>
<dbReference type="STRING" id="39966.A0A369JPT0"/>
<feature type="domain" description="F-box" evidence="2">
    <location>
        <begin position="60"/>
        <end position="104"/>
    </location>
</feature>
<gene>
    <name evidence="4" type="primary">grrA_0</name>
    <name evidence="4" type="ORF">Hypma_010014</name>
</gene>
<dbReference type="InterPro" id="IPR032675">
    <property type="entry name" value="LRR_dom_sf"/>
</dbReference>
<dbReference type="AlphaFoldDB" id="A0A369JPT0"/>
<feature type="compositionally biased region" description="Acidic residues" evidence="1">
    <location>
        <begin position="561"/>
        <end position="594"/>
    </location>
</feature>
<dbReference type="InParanoid" id="A0A369JPT0"/>
<evidence type="ECO:0000313" key="5">
    <source>
        <dbReference type="Proteomes" id="UP000076154"/>
    </source>
</evidence>
<dbReference type="EMBL" id="LUEZ02000049">
    <property type="protein sequence ID" value="RDB22547.1"/>
    <property type="molecule type" value="Genomic_DNA"/>
</dbReference>
<feature type="compositionally biased region" description="Polar residues" evidence="1">
    <location>
        <begin position="711"/>
        <end position="721"/>
    </location>
</feature>
<dbReference type="OrthoDB" id="10257471at2759"/>
<dbReference type="SUPFAM" id="SSF81383">
    <property type="entry name" value="F-box domain"/>
    <property type="match status" value="1"/>
</dbReference>
<feature type="compositionally biased region" description="Polar residues" evidence="1">
    <location>
        <begin position="312"/>
        <end position="327"/>
    </location>
</feature>
<dbReference type="GO" id="GO:0016874">
    <property type="term" value="F:ligase activity"/>
    <property type="evidence" value="ECO:0007669"/>
    <property type="project" value="UniProtKB-KW"/>
</dbReference>
<accession>A0A369JPT0</accession>
<organism evidence="4 5">
    <name type="scientific">Hypsizygus marmoreus</name>
    <name type="common">White beech mushroom</name>
    <name type="synonym">Agaricus marmoreus</name>
    <dbReference type="NCBI Taxonomy" id="39966"/>
    <lineage>
        <taxon>Eukaryota</taxon>
        <taxon>Fungi</taxon>
        <taxon>Dikarya</taxon>
        <taxon>Basidiomycota</taxon>
        <taxon>Agaricomycotina</taxon>
        <taxon>Agaricomycetes</taxon>
        <taxon>Agaricomycetidae</taxon>
        <taxon>Agaricales</taxon>
        <taxon>Tricholomatineae</taxon>
        <taxon>Lyophyllaceae</taxon>
        <taxon>Hypsizygus</taxon>
    </lineage>
</organism>
<dbReference type="InterPro" id="IPR001810">
    <property type="entry name" value="F-box_dom"/>
</dbReference>
<dbReference type="GO" id="GO:0031146">
    <property type="term" value="P:SCF-dependent proteasomal ubiquitin-dependent protein catabolic process"/>
    <property type="evidence" value="ECO:0007669"/>
    <property type="project" value="TreeGrafter"/>
</dbReference>
<feature type="region of interest" description="Disordered" evidence="1">
    <location>
        <begin position="303"/>
        <end position="327"/>
    </location>
</feature>
<dbReference type="InterPro" id="IPR036047">
    <property type="entry name" value="F-box-like_dom_sf"/>
</dbReference>
<feature type="region of interest" description="Disordered" evidence="1">
    <location>
        <begin position="842"/>
        <end position="872"/>
    </location>
</feature>
<dbReference type="Gene3D" id="3.80.10.10">
    <property type="entry name" value="Ribonuclease Inhibitor"/>
    <property type="match status" value="2"/>
</dbReference>
<feature type="compositionally biased region" description="Polar residues" evidence="1">
    <location>
        <begin position="44"/>
        <end position="53"/>
    </location>
</feature>
<dbReference type="CDD" id="cd09917">
    <property type="entry name" value="F-box_SF"/>
    <property type="match status" value="1"/>
</dbReference>
<dbReference type="SMART" id="SM00367">
    <property type="entry name" value="LRR_CC"/>
    <property type="match status" value="10"/>
</dbReference>
<dbReference type="SUPFAM" id="SSF52047">
    <property type="entry name" value="RNI-like"/>
    <property type="match status" value="2"/>
</dbReference>
<dbReference type="PANTHER" id="PTHR13318:SF105">
    <property type="entry name" value="F-BOX_LRR-REPEAT PROTEIN 3"/>
    <property type="match status" value="1"/>
</dbReference>
<evidence type="ECO:0000259" key="3">
    <source>
        <dbReference type="Pfam" id="PF25372"/>
    </source>
</evidence>
<dbReference type="Pfam" id="PF12937">
    <property type="entry name" value="F-box-like"/>
    <property type="match status" value="1"/>
</dbReference>
<keyword evidence="5" id="KW-1185">Reference proteome</keyword>
<dbReference type="PANTHER" id="PTHR13318">
    <property type="entry name" value="PARTNER OF PAIRED, ISOFORM B-RELATED"/>
    <property type="match status" value="1"/>
</dbReference>
<evidence type="ECO:0000256" key="1">
    <source>
        <dbReference type="SAM" id="MobiDB-lite"/>
    </source>
</evidence>
<feature type="domain" description="F-box/LRR-repeat protein 15-like leucin rich repeat" evidence="3">
    <location>
        <begin position="145"/>
        <end position="299"/>
    </location>
</feature>
<proteinExistence type="predicted"/>
<dbReference type="Pfam" id="PF25372">
    <property type="entry name" value="DUF7885"/>
    <property type="match status" value="2"/>
</dbReference>
<dbReference type="GO" id="GO:0019005">
    <property type="term" value="C:SCF ubiquitin ligase complex"/>
    <property type="evidence" value="ECO:0007669"/>
    <property type="project" value="TreeGrafter"/>
</dbReference>
<comment type="caution">
    <text evidence="4">The sequence shown here is derived from an EMBL/GenBank/DDBJ whole genome shotgun (WGS) entry which is preliminary data.</text>
</comment>
<protein>
    <submittedName>
        <fullName evidence="4">SCF E3 ubiquitin ligase complex F-box protein grrA</fullName>
    </submittedName>
</protein>
<evidence type="ECO:0000259" key="2">
    <source>
        <dbReference type="Pfam" id="PF12937"/>
    </source>
</evidence>
<name>A0A369JPT0_HYPMA</name>
<feature type="domain" description="F-box/LRR-repeat protein 15-like leucin rich repeat" evidence="3">
    <location>
        <begin position="396"/>
        <end position="506"/>
    </location>
</feature>
<feature type="region of interest" description="Disordered" evidence="1">
    <location>
        <begin position="695"/>
        <end position="726"/>
    </location>
</feature>